<accession>A0A8S4GE02</accession>
<dbReference type="InterPro" id="IPR009060">
    <property type="entry name" value="UBA-like_sf"/>
</dbReference>
<evidence type="ECO:0000259" key="2">
    <source>
        <dbReference type="PROSITE" id="PS50030"/>
    </source>
</evidence>
<gene>
    <name evidence="3" type="ORF">PLXY2_LOCUS16367</name>
</gene>
<sequence length="92" mass="9840">MCSYGCSYRGGGAGDCERERERGGCGGRGGSTQRVGLDPAQSVLGTDRFAEADVRELVALGFTREQAITELRRFNGDKTQATAALFAKSLKF</sequence>
<dbReference type="Gene3D" id="1.10.8.10">
    <property type="entry name" value="DNA helicase RuvA subunit, C-terminal domain"/>
    <property type="match status" value="1"/>
</dbReference>
<feature type="region of interest" description="Disordered" evidence="1">
    <location>
        <begin position="9"/>
        <end position="37"/>
    </location>
</feature>
<name>A0A8S4GE02_PLUXY</name>
<evidence type="ECO:0000313" key="4">
    <source>
        <dbReference type="Proteomes" id="UP000653454"/>
    </source>
</evidence>
<organism evidence="3 4">
    <name type="scientific">Plutella xylostella</name>
    <name type="common">Diamondback moth</name>
    <name type="synonym">Plutella maculipennis</name>
    <dbReference type="NCBI Taxonomy" id="51655"/>
    <lineage>
        <taxon>Eukaryota</taxon>
        <taxon>Metazoa</taxon>
        <taxon>Ecdysozoa</taxon>
        <taxon>Arthropoda</taxon>
        <taxon>Hexapoda</taxon>
        <taxon>Insecta</taxon>
        <taxon>Pterygota</taxon>
        <taxon>Neoptera</taxon>
        <taxon>Endopterygota</taxon>
        <taxon>Lepidoptera</taxon>
        <taxon>Glossata</taxon>
        <taxon>Ditrysia</taxon>
        <taxon>Yponomeutoidea</taxon>
        <taxon>Plutellidae</taxon>
        <taxon>Plutella</taxon>
    </lineage>
</organism>
<dbReference type="SUPFAM" id="SSF46934">
    <property type="entry name" value="UBA-like"/>
    <property type="match status" value="1"/>
</dbReference>
<dbReference type="Proteomes" id="UP000653454">
    <property type="component" value="Unassembled WGS sequence"/>
</dbReference>
<evidence type="ECO:0000313" key="3">
    <source>
        <dbReference type="EMBL" id="CAG9138114.1"/>
    </source>
</evidence>
<evidence type="ECO:0000256" key="1">
    <source>
        <dbReference type="SAM" id="MobiDB-lite"/>
    </source>
</evidence>
<reference evidence="3" key="1">
    <citation type="submission" date="2020-11" db="EMBL/GenBank/DDBJ databases">
        <authorList>
            <person name="Whiteford S."/>
        </authorList>
    </citation>
    <scope>NUCLEOTIDE SEQUENCE</scope>
</reference>
<dbReference type="PROSITE" id="PS50030">
    <property type="entry name" value="UBA"/>
    <property type="match status" value="1"/>
</dbReference>
<dbReference type="InterPro" id="IPR015940">
    <property type="entry name" value="UBA"/>
</dbReference>
<dbReference type="AlphaFoldDB" id="A0A8S4GE02"/>
<dbReference type="EMBL" id="CAJHNJ030000495">
    <property type="protein sequence ID" value="CAG9138114.1"/>
    <property type="molecule type" value="Genomic_DNA"/>
</dbReference>
<feature type="domain" description="UBA" evidence="2">
    <location>
        <begin position="48"/>
        <end position="88"/>
    </location>
</feature>
<protein>
    <submittedName>
        <fullName evidence="3">(diamondback moth) hypothetical protein</fullName>
    </submittedName>
</protein>
<comment type="caution">
    <text evidence="3">The sequence shown here is derived from an EMBL/GenBank/DDBJ whole genome shotgun (WGS) entry which is preliminary data.</text>
</comment>
<keyword evidence="4" id="KW-1185">Reference proteome</keyword>
<proteinExistence type="predicted"/>